<feature type="compositionally biased region" description="Basic and acidic residues" evidence="1">
    <location>
        <begin position="122"/>
        <end position="136"/>
    </location>
</feature>
<reference evidence="4" key="1">
    <citation type="submission" date="2024-04" db="EMBL/GenBank/DDBJ databases">
        <authorList>
            <person name="Shaw F."/>
            <person name="Minotto A."/>
        </authorList>
    </citation>
    <scope>NUCLEOTIDE SEQUENCE [LARGE SCALE GENOMIC DNA]</scope>
</reference>
<dbReference type="Proteomes" id="UP001497453">
    <property type="component" value="Chromosome 2"/>
</dbReference>
<feature type="compositionally biased region" description="Acidic residues" evidence="1">
    <location>
        <begin position="35"/>
        <end position="57"/>
    </location>
</feature>
<gene>
    <name evidence="3" type="ORF">GFSPODELE1_LOCUS3794</name>
</gene>
<keyword evidence="4" id="KW-1185">Reference proteome</keyword>
<dbReference type="EMBL" id="OZ037945">
    <property type="protein sequence ID" value="CAL1701869.1"/>
    <property type="molecule type" value="Genomic_DNA"/>
</dbReference>
<dbReference type="Gene3D" id="1.10.10.1200">
    <property type="entry name" value="MAGE homology domain, winged helix WH1 motif"/>
    <property type="match status" value="1"/>
</dbReference>
<proteinExistence type="predicted"/>
<dbReference type="InterPro" id="IPR041899">
    <property type="entry name" value="MAGE_WH2"/>
</dbReference>
<feature type="compositionally biased region" description="Low complexity" evidence="1">
    <location>
        <begin position="1"/>
        <end position="27"/>
    </location>
</feature>
<feature type="domain" description="MAGE" evidence="2">
    <location>
        <begin position="60"/>
        <end position="120"/>
    </location>
</feature>
<accession>A0ABP1D412</accession>
<dbReference type="Pfam" id="PF01454">
    <property type="entry name" value="MAGE"/>
    <property type="match status" value="1"/>
</dbReference>
<sequence length="386" mass="42879">MARATRSQRQSSQSQQPARHAPRGTQSQRRRGQTEEDEEEEAQQDAMEEDAEADKDADDIVRKASDLVRLALFTEHRRAPLRRDEITKKVLGSKSRVFPEVYSRAQDILRKTFGMELVELQSRSEGDDDPNQKEKNAMGLKKKATSSGTKTYILRSMLDPALIERACAPNSAILNVEQTEGKVGTYNDDDDDDNRVGTRSTGSIFAWHHADELGSVGILYVILALVLVNGRAISDNDLRALLKRLRLSATAPIPLSSQSTHQNLTTDAYLLQLIRQGYLDRRKIGEQKGAAGGKKRGRAAPSAQAANGDDDSNTFEWRWGPRAMSEIGEVGIAQFVAAFMVQRRGNVDDDDDEGDREDAAMRRQIEKMVQGIEKAASGRLLDITGR</sequence>
<evidence type="ECO:0000259" key="2">
    <source>
        <dbReference type="PROSITE" id="PS50838"/>
    </source>
</evidence>
<dbReference type="InterPro" id="IPR002190">
    <property type="entry name" value="MHD_dom"/>
</dbReference>
<dbReference type="InterPro" id="IPR041898">
    <property type="entry name" value="MAGE_WH1"/>
</dbReference>
<protein>
    <recommendedName>
        <fullName evidence="2">MAGE domain-containing protein</fullName>
    </recommendedName>
</protein>
<dbReference type="PANTHER" id="PTHR11736">
    <property type="entry name" value="MELANOMA-ASSOCIATED ANTIGEN MAGE ANTIGEN"/>
    <property type="match status" value="1"/>
</dbReference>
<evidence type="ECO:0000313" key="4">
    <source>
        <dbReference type="Proteomes" id="UP001497453"/>
    </source>
</evidence>
<evidence type="ECO:0000256" key="1">
    <source>
        <dbReference type="SAM" id="MobiDB-lite"/>
    </source>
</evidence>
<dbReference type="Gene3D" id="1.10.10.1210">
    <property type="entry name" value="MAGE homology domain, winged helix WH2 motif"/>
    <property type="match status" value="1"/>
</dbReference>
<dbReference type="PROSITE" id="PS50838">
    <property type="entry name" value="MAGE"/>
    <property type="match status" value="1"/>
</dbReference>
<feature type="region of interest" description="Disordered" evidence="1">
    <location>
        <begin position="286"/>
        <end position="314"/>
    </location>
</feature>
<feature type="region of interest" description="Disordered" evidence="1">
    <location>
        <begin position="121"/>
        <end position="142"/>
    </location>
</feature>
<dbReference type="SMART" id="SM01373">
    <property type="entry name" value="MAGE"/>
    <property type="match status" value="1"/>
</dbReference>
<name>A0ABP1D412_9APHY</name>
<dbReference type="PANTHER" id="PTHR11736:SF14">
    <property type="entry name" value="NSE3 HOMOLOG, SMC5-SMC6 COMPLEX COMPONENT"/>
    <property type="match status" value="1"/>
</dbReference>
<organism evidence="3 4">
    <name type="scientific">Somion occarium</name>
    <dbReference type="NCBI Taxonomy" id="3059160"/>
    <lineage>
        <taxon>Eukaryota</taxon>
        <taxon>Fungi</taxon>
        <taxon>Dikarya</taxon>
        <taxon>Basidiomycota</taxon>
        <taxon>Agaricomycotina</taxon>
        <taxon>Agaricomycetes</taxon>
        <taxon>Polyporales</taxon>
        <taxon>Cerrenaceae</taxon>
        <taxon>Somion</taxon>
    </lineage>
</organism>
<feature type="region of interest" description="Disordered" evidence="1">
    <location>
        <begin position="1"/>
        <end position="57"/>
    </location>
</feature>
<dbReference type="InterPro" id="IPR037445">
    <property type="entry name" value="MAGE"/>
</dbReference>
<evidence type="ECO:0000313" key="3">
    <source>
        <dbReference type="EMBL" id="CAL1701869.1"/>
    </source>
</evidence>